<evidence type="ECO:0000256" key="5">
    <source>
        <dbReference type="ARBA" id="ARBA00022679"/>
    </source>
</evidence>
<organism evidence="17 18">
    <name type="scientific">Cucurbita argyrosperma subsp. sororia</name>
    <dbReference type="NCBI Taxonomy" id="37648"/>
    <lineage>
        <taxon>Eukaryota</taxon>
        <taxon>Viridiplantae</taxon>
        <taxon>Streptophyta</taxon>
        <taxon>Embryophyta</taxon>
        <taxon>Tracheophyta</taxon>
        <taxon>Spermatophyta</taxon>
        <taxon>Magnoliopsida</taxon>
        <taxon>eudicotyledons</taxon>
        <taxon>Gunneridae</taxon>
        <taxon>Pentapetalae</taxon>
        <taxon>rosids</taxon>
        <taxon>fabids</taxon>
        <taxon>Cucurbitales</taxon>
        <taxon>Cucurbitaceae</taxon>
        <taxon>Cucurbiteae</taxon>
        <taxon>Cucurbita</taxon>
    </lineage>
</organism>
<evidence type="ECO:0000256" key="1">
    <source>
        <dbReference type="ARBA" id="ARBA00004167"/>
    </source>
</evidence>
<proteinExistence type="predicted"/>
<keyword evidence="18" id="KW-1185">Reference proteome</keyword>
<dbReference type="PANTHER" id="PTHR47984:SF22">
    <property type="entry name" value="OS03G0125600 PROTEIN"/>
    <property type="match status" value="1"/>
</dbReference>
<sequence>MSIYDAAFVNTELAKPTSIFGLRLWVVIGILVGALIVLALFLLSLCLTSRKRNRHKNQIRFPKSTTDHSPPAVSKEIQEIVRHAEPDHHHHVQPEIHVEIGKLEHRVVFSDRPSSGESRGAVSENASFGSVTVGPEVSHLGWGRWYTLRELEAATNCLCEENVIGEGGYGIVYLGILGDGTRIAIKNLMNNRGQAEREFKVEVEAIGRVRHKNLVRLLGYCVEGAYRMLVYEYINNGNLDQWLHGDVGDISPLTWEIRVNIIVGTAKGLAYLHEGLEPKVVHRDVKSSNILLDRQWNAKVSDFGLAKLLCSERSYVTTRVMGTFGYVAPEYACTGMLNEKSDVYSFGILVMEIISGRIPVDYSRPQGEVNLVDWLKAMVGDRKCEEVVDPKLPDKPPSKALKRVLLVALRCVDPDATKRPKMGHVIHMLEADNLLSHDEHRVGKNSSHSVQGHQHENRVIPRQVNNPKYEGASSNQVWWRHLQLHLRLHVLFCSVLTGPARPRCGLERRPFDIENMTGFCPIFTLGCPKFPPKLAVDASEGIRSILWFIFHHTLSFQALCQTECLWEAPSKPLIIQSLAFGDCDNFFEISFSFWFLNLFVLYNEQTARAAPAFLSFWESFPCNIAKGFKIEILSSLYLTGGHLILRCALHNLASTSSNQFVPARSSLDAWNQHISSRTSRVENRSPIMDHFEELLDLPKVKNSPKGKVLMQVMYGVKVATLFICSVFAYAFSGSSKRLLSINVPDTYRWAQAFTELQKNVNMGIKINHSSGRFTALRDLNAVDERVKKLHSMIQENIDGGMKVEECQNLIVDLRSEAEKLTQGNGGAVYKATMTESELARLYERVQL</sequence>
<dbReference type="Pfam" id="PF07714">
    <property type="entry name" value="PK_Tyr_Ser-Thr"/>
    <property type="match status" value="1"/>
</dbReference>
<comment type="caution">
    <text evidence="17">The sequence shown here is derived from an EMBL/GenBank/DDBJ whole genome shotgun (WGS) entry which is preliminary data.</text>
</comment>
<evidence type="ECO:0000256" key="3">
    <source>
        <dbReference type="ARBA" id="ARBA00022527"/>
    </source>
</evidence>
<evidence type="ECO:0000256" key="11">
    <source>
        <dbReference type="ARBA" id="ARBA00023136"/>
    </source>
</evidence>
<keyword evidence="11 15" id="KW-0472">Membrane</keyword>
<feature type="non-terminal residue" evidence="17">
    <location>
        <position position="1"/>
    </location>
</feature>
<feature type="binding site" evidence="14">
    <location>
        <position position="186"/>
    </location>
    <ligand>
        <name>ATP</name>
        <dbReference type="ChEBI" id="CHEBI:30616"/>
    </ligand>
</feature>
<dbReference type="InterPro" id="IPR000719">
    <property type="entry name" value="Prot_kinase_dom"/>
</dbReference>
<dbReference type="InterPro" id="IPR008271">
    <property type="entry name" value="Ser/Thr_kinase_AS"/>
</dbReference>
<evidence type="ECO:0000256" key="13">
    <source>
        <dbReference type="ARBA" id="ARBA00048679"/>
    </source>
</evidence>
<evidence type="ECO:0000256" key="2">
    <source>
        <dbReference type="ARBA" id="ARBA00012513"/>
    </source>
</evidence>
<keyword evidence="6 15" id="KW-0812">Transmembrane</keyword>
<evidence type="ECO:0000256" key="9">
    <source>
        <dbReference type="ARBA" id="ARBA00022840"/>
    </source>
</evidence>
<evidence type="ECO:0000256" key="6">
    <source>
        <dbReference type="ARBA" id="ARBA00022692"/>
    </source>
</evidence>
<reference evidence="17 18" key="1">
    <citation type="journal article" date="2021" name="Hortic Res">
        <title>The domestication of Cucurbita argyrosperma as revealed by the genome of its wild relative.</title>
        <authorList>
            <person name="Barrera-Redondo J."/>
            <person name="Sanchez-de la Vega G."/>
            <person name="Aguirre-Liguori J.A."/>
            <person name="Castellanos-Morales G."/>
            <person name="Gutierrez-Guerrero Y.T."/>
            <person name="Aguirre-Dugua X."/>
            <person name="Aguirre-Planter E."/>
            <person name="Tenaillon M.I."/>
            <person name="Lira-Saade R."/>
            <person name="Eguiarte L.E."/>
        </authorList>
    </citation>
    <scope>NUCLEOTIDE SEQUENCE [LARGE SCALE GENOMIC DNA]</scope>
    <source>
        <strain evidence="17">JBR-2021</strain>
    </source>
</reference>
<dbReference type="PANTHER" id="PTHR47984">
    <property type="entry name" value="OS01G0323000 PROTEIN"/>
    <property type="match status" value="1"/>
</dbReference>
<dbReference type="GO" id="GO:0004674">
    <property type="term" value="F:protein serine/threonine kinase activity"/>
    <property type="evidence" value="ECO:0007669"/>
    <property type="project" value="UniProtKB-KW"/>
</dbReference>
<keyword evidence="7 14" id="KW-0547">Nucleotide-binding</keyword>
<evidence type="ECO:0000256" key="7">
    <source>
        <dbReference type="ARBA" id="ARBA00022741"/>
    </source>
</evidence>
<dbReference type="FunFam" id="1.10.510.10:FF:000035">
    <property type="entry name" value="Putative receptor-like serine/threonine-protein kinase"/>
    <property type="match status" value="1"/>
</dbReference>
<keyword evidence="9 14" id="KW-0067">ATP-binding</keyword>
<name>A0AAV6MMX1_9ROSI</name>
<dbReference type="InterPro" id="IPR052232">
    <property type="entry name" value="RLK_Ser/Thr-Kinase"/>
</dbReference>
<dbReference type="SMART" id="SM00220">
    <property type="entry name" value="S_TKc"/>
    <property type="match status" value="1"/>
</dbReference>
<keyword evidence="10 15" id="KW-1133">Transmembrane helix</keyword>
<dbReference type="PROSITE" id="PS00108">
    <property type="entry name" value="PROTEIN_KINASE_ST"/>
    <property type="match status" value="1"/>
</dbReference>
<dbReference type="FunFam" id="3.30.200.20:FF:000173">
    <property type="entry name" value="Probable serine/threonine-protein kinase At1g01540"/>
    <property type="match status" value="1"/>
</dbReference>
<evidence type="ECO:0000256" key="10">
    <source>
        <dbReference type="ARBA" id="ARBA00022989"/>
    </source>
</evidence>
<keyword evidence="3" id="KW-0723">Serine/threonine-protein kinase</keyword>
<dbReference type="PROSITE" id="PS50011">
    <property type="entry name" value="PROTEIN_KINASE_DOM"/>
    <property type="match status" value="1"/>
</dbReference>
<gene>
    <name evidence="17" type="ORF">SDJN03_22630</name>
</gene>
<evidence type="ECO:0000256" key="4">
    <source>
        <dbReference type="ARBA" id="ARBA00022553"/>
    </source>
</evidence>
<comment type="catalytic activity">
    <reaction evidence="13">
        <text>L-seryl-[protein] + ATP = O-phospho-L-seryl-[protein] + ADP + H(+)</text>
        <dbReference type="Rhea" id="RHEA:17989"/>
        <dbReference type="Rhea" id="RHEA-COMP:9863"/>
        <dbReference type="Rhea" id="RHEA-COMP:11604"/>
        <dbReference type="ChEBI" id="CHEBI:15378"/>
        <dbReference type="ChEBI" id="CHEBI:29999"/>
        <dbReference type="ChEBI" id="CHEBI:30616"/>
        <dbReference type="ChEBI" id="CHEBI:83421"/>
        <dbReference type="ChEBI" id="CHEBI:456216"/>
        <dbReference type="EC" id="2.7.11.1"/>
    </reaction>
</comment>
<dbReference type="PROSITE" id="PS00107">
    <property type="entry name" value="PROTEIN_KINASE_ATP"/>
    <property type="match status" value="1"/>
</dbReference>
<keyword evidence="8 17" id="KW-0418">Kinase</keyword>
<evidence type="ECO:0000256" key="12">
    <source>
        <dbReference type="ARBA" id="ARBA00047899"/>
    </source>
</evidence>
<dbReference type="GO" id="GO:0016020">
    <property type="term" value="C:membrane"/>
    <property type="evidence" value="ECO:0007669"/>
    <property type="project" value="UniProtKB-SubCell"/>
</dbReference>
<dbReference type="EMBL" id="JAGKQH010000014">
    <property type="protein sequence ID" value="KAG6582628.1"/>
    <property type="molecule type" value="Genomic_DNA"/>
</dbReference>
<dbReference type="AlphaFoldDB" id="A0AAV6MMX1"/>
<comment type="subcellular location">
    <subcellularLocation>
        <location evidence="1">Membrane</location>
        <topology evidence="1">Single-pass membrane protein</topology>
    </subcellularLocation>
</comment>
<dbReference type="InterPro" id="IPR001245">
    <property type="entry name" value="Ser-Thr/Tyr_kinase_cat_dom"/>
</dbReference>
<evidence type="ECO:0000256" key="14">
    <source>
        <dbReference type="PROSITE-ProRule" id="PRU10141"/>
    </source>
</evidence>
<evidence type="ECO:0000313" key="17">
    <source>
        <dbReference type="EMBL" id="KAG6582628.1"/>
    </source>
</evidence>
<evidence type="ECO:0000256" key="8">
    <source>
        <dbReference type="ARBA" id="ARBA00022777"/>
    </source>
</evidence>
<keyword evidence="5" id="KW-0808">Transferase</keyword>
<comment type="catalytic activity">
    <reaction evidence="12">
        <text>L-threonyl-[protein] + ATP = O-phospho-L-threonyl-[protein] + ADP + H(+)</text>
        <dbReference type="Rhea" id="RHEA:46608"/>
        <dbReference type="Rhea" id="RHEA-COMP:11060"/>
        <dbReference type="Rhea" id="RHEA-COMP:11605"/>
        <dbReference type="ChEBI" id="CHEBI:15378"/>
        <dbReference type="ChEBI" id="CHEBI:30013"/>
        <dbReference type="ChEBI" id="CHEBI:30616"/>
        <dbReference type="ChEBI" id="CHEBI:61977"/>
        <dbReference type="ChEBI" id="CHEBI:456216"/>
        <dbReference type="EC" id="2.7.11.1"/>
    </reaction>
</comment>
<accession>A0AAV6MMX1</accession>
<keyword evidence="4" id="KW-0597">Phosphoprotein</keyword>
<feature type="domain" description="Protein kinase" evidence="16">
    <location>
        <begin position="158"/>
        <end position="435"/>
    </location>
</feature>
<dbReference type="Proteomes" id="UP000685013">
    <property type="component" value="Chromosome 14"/>
</dbReference>
<evidence type="ECO:0000259" key="16">
    <source>
        <dbReference type="PROSITE" id="PS50011"/>
    </source>
</evidence>
<dbReference type="EC" id="2.7.11.1" evidence="2"/>
<evidence type="ECO:0000313" key="18">
    <source>
        <dbReference type="Proteomes" id="UP000685013"/>
    </source>
</evidence>
<feature type="transmembrane region" description="Helical" evidence="15">
    <location>
        <begin position="24"/>
        <end position="47"/>
    </location>
</feature>
<evidence type="ECO:0000256" key="15">
    <source>
        <dbReference type="SAM" id="Phobius"/>
    </source>
</evidence>
<dbReference type="InterPro" id="IPR017441">
    <property type="entry name" value="Protein_kinase_ATP_BS"/>
</dbReference>
<dbReference type="CDD" id="cd14066">
    <property type="entry name" value="STKc_IRAK"/>
    <property type="match status" value="1"/>
</dbReference>
<dbReference type="GO" id="GO:0005524">
    <property type="term" value="F:ATP binding"/>
    <property type="evidence" value="ECO:0007669"/>
    <property type="project" value="UniProtKB-UniRule"/>
</dbReference>
<protein>
    <recommendedName>
        <fullName evidence="2">non-specific serine/threonine protein kinase</fullName>
        <ecNumber evidence="2">2.7.11.1</ecNumber>
    </recommendedName>
</protein>